<evidence type="ECO:0000256" key="3">
    <source>
        <dbReference type="ARBA" id="ARBA00022989"/>
    </source>
</evidence>
<evidence type="ECO:0000256" key="5">
    <source>
        <dbReference type="ARBA" id="ARBA00023136"/>
    </source>
</evidence>
<proteinExistence type="inferred from homology"/>
<protein>
    <recommendedName>
        <fullName evidence="7">Lysosomal enzyme trafficking factor</fullName>
    </recommendedName>
    <alternativeName>
        <fullName evidence="8">Transmembrane protein 251</fullName>
    </alternativeName>
</protein>
<dbReference type="Pfam" id="PF15190">
    <property type="entry name" value="TMEM251"/>
    <property type="match status" value="1"/>
</dbReference>
<dbReference type="GO" id="GO:0000139">
    <property type="term" value="C:Golgi membrane"/>
    <property type="evidence" value="ECO:0007669"/>
    <property type="project" value="UniProtKB-SubCell"/>
</dbReference>
<dbReference type="AlphaFoldDB" id="A0A8J9ZWE0"/>
<dbReference type="PANTHER" id="PTHR31925">
    <property type="entry name" value="TRANSMEMBRANE PROTEIN 251"/>
    <property type="match status" value="1"/>
</dbReference>
<evidence type="ECO:0000256" key="8">
    <source>
        <dbReference type="ARBA" id="ARBA00034557"/>
    </source>
</evidence>
<feature type="transmembrane region" description="Helical" evidence="9">
    <location>
        <begin position="67"/>
        <end position="88"/>
    </location>
</feature>
<keyword evidence="5 9" id="KW-0472">Membrane</keyword>
<evidence type="ECO:0000256" key="2">
    <source>
        <dbReference type="ARBA" id="ARBA00022692"/>
    </source>
</evidence>
<sequence>MNFRQRIAWLLVFTFLLASTWMAYYVFEISDSYNVLALEHIQSTAQQDPNELTWRQTLTTKLVAVPFWMWALLLLVPYLQVFCLLIACTKPDPDRMAYGIWPLYVSTVCRNSKGQANNSFHHANGSKLQHM</sequence>
<evidence type="ECO:0000256" key="9">
    <source>
        <dbReference type="SAM" id="Phobius"/>
    </source>
</evidence>
<keyword evidence="3 9" id="KW-1133">Transmembrane helix</keyword>
<evidence type="ECO:0000313" key="10">
    <source>
        <dbReference type="EMBL" id="CAH1263423.1"/>
    </source>
</evidence>
<evidence type="ECO:0000256" key="6">
    <source>
        <dbReference type="ARBA" id="ARBA00034485"/>
    </source>
</evidence>
<name>A0A8J9ZWE0_BRALA</name>
<evidence type="ECO:0000256" key="1">
    <source>
        <dbReference type="ARBA" id="ARBA00004653"/>
    </source>
</evidence>
<keyword evidence="11" id="KW-1185">Reference proteome</keyword>
<dbReference type="Proteomes" id="UP000838412">
    <property type="component" value="Chromosome 4"/>
</dbReference>
<dbReference type="PANTHER" id="PTHR31925:SF1">
    <property type="entry name" value="LYSOSOMAL ENZYME TRAFFICKING FACTOR"/>
    <property type="match status" value="1"/>
</dbReference>
<dbReference type="EMBL" id="OV696689">
    <property type="protein sequence ID" value="CAH1263423.1"/>
    <property type="molecule type" value="Genomic_DNA"/>
</dbReference>
<keyword evidence="2 9" id="KW-0812">Transmembrane</keyword>
<dbReference type="InterPro" id="IPR028024">
    <property type="entry name" value="LYSET"/>
</dbReference>
<accession>A0A8J9ZWE0</accession>
<evidence type="ECO:0000256" key="7">
    <source>
        <dbReference type="ARBA" id="ARBA00034539"/>
    </source>
</evidence>
<gene>
    <name evidence="10" type="primary">TMEM251</name>
    <name evidence="10" type="ORF">BLAG_LOCUS18125</name>
</gene>
<evidence type="ECO:0000313" key="11">
    <source>
        <dbReference type="Proteomes" id="UP000838412"/>
    </source>
</evidence>
<feature type="transmembrane region" description="Helical" evidence="9">
    <location>
        <begin position="7"/>
        <end position="27"/>
    </location>
</feature>
<evidence type="ECO:0000256" key="4">
    <source>
        <dbReference type="ARBA" id="ARBA00023034"/>
    </source>
</evidence>
<organism evidence="10 11">
    <name type="scientific">Branchiostoma lanceolatum</name>
    <name type="common">Common lancelet</name>
    <name type="synonym">Amphioxus lanceolatum</name>
    <dbReference type="NCBI Taxonomy" id="7740"/>
    <lineage>
        <taxon>Eukaryota</taxon>
        <taxon>Metazoa</taxon>
        <taxon>Chordata</taxon>
        <taxon>Cephalochordata</taxon>
        <taxon>Leptocardii</taxon>
        <taxon>Amphioxiformes</taxon>
        <taxon>Branchiostomatidae</taxon>
        <taxon>Branchiostoma</taxon>
    </lineage>
</organism>
<dbReference type="OrthoDB" id="6273523at2759"/>
<comment type="subcellular location">
    <subcellularLocation>
        <location evidence="1">Golgi apparatus membrane</location>
        <topology evidence="1">Multi-pass membrane protein</topology>
    </subcellularLocation>
</comment>
<reference evidence="10" key="1">
    <citation type="submission" date="2022-01" db="EMBL/GenBank/DDBJ databases">
        <authorList>
            <person name="Braso-Vives M."/>
        </authorList>
    </citation>
    <scope>NUCLEOTIDE SEQUENCE</scope>
</reference>
<keyword evidence="4" id="KW-0333">Golgi apparatus</keyword>
<comment type="similarity">
    <text evidence="6">Belongs to the LYSET family.</text>
</comment>